<gene>
    <name evidence="1" type="ORF">HAX54_045883</name>
</gene>
<accession>A0ABS8WG99</accession>
<dbReference type="EMBL" id="JACEIK010007178">
    <property type="protein sequence ID" value="MCE3049836.1"/>
    <property type="molecule type" value="Genomic_DNA"/>
</dbReference>
<evidence type="ECO:0000313" key="2">
    <source>
        <dbReference type="Proteomes" id="UP000823775"/>
    </source>
</evidence>
<sequence>MEINPTTFPYLSSPTPKSYPFLIPFHQMPYTLTIAASHLSASISSSPAKPSYRHTLFSAAVPPSSSALSLFSLSHNLTVAAPSPPFFSLFSLSLTPSTNNSRARLWPAASTVSHCSGTLYTSKPPPYVIGRFRRPASQRMTMKMFSPMSSLHNPI</sequence>
<keyword evidence="2" id="KW-1185">Reference proteome</keyword>
<organism evidence="1 2">
    <name type="scientific">Datura stramonium</name>
    <name type="common">Jimsonweed</name>
    <name type="synonym">Common thornapple</name>
    <dbReference type="NCBI Taxonomy" id="4076"/>
    <lineage>
        <taxon>Eukaryota</taxon>
        <taxon>Viridiplantae</taxon>
        <taxon>Streptophyta</taxon>
        <taxon>Embryophyta</taxon>
        <taxon>Tracheophyta</taxon>
        <taxon>Spermatophyta</taxon>
        <taxon>Magnoliopsida</taxon>
        <taxon>eudicotyledons</taxon>
        <taxon>Gunneridae</taxon>
        <taxon>Pentapetalae</taxon>
        <taxon>asterids</taxon>
        <taxon>lamiids</taxon>
        <taxon>Solanales</taxon>
        <taxon>Solanaceae</taxon>
        <taxon>Solanoideae</taxon>
        <taxon>Datureae</taxon>
        <taxon>Datura</taxon>
    </lineage>
</organism>
<protein>
    <submittedName>
        <fullName evidence="1">Uncharacterized protein</fullName>
    </submittedName>
</protein>
<name>A0ABS8WG99_DATST</name>
<proteinExistence type="predicted"/>
<dbReference type="Proteomes" id="UP000823775">
    <property type="component" value="Unassembled WGS sequence"/>
</dbReference>
<comment type="caution">
    <text evidence="1">The sequence shown here is derived from an EMBL/GenBank/DDBJ whole genome shotgun (WGS) entry which is preliminary data.</text>
</comment>
<reference evidence="1 2" key="1">
    <citation type="journal article" date="2021" name="BMC Genomics">
        <title>Datura genome reveals duplications of psychoactive alkaloid biosynthetic genes and high mutation rate following tissue culture.</title>
        <authorList>
            <person name="Rajewski A."/>
            <person name="Carter-House D."/>
            <person name="Stajich J."/>
            <person name="Litt A."/>
        </authorList>
    </citation>
    <scope>NUCLEOTIDE SEQUENCE [LARGE SCALE GENOMIC DNA]</scope>
    <source>
        <strain evidence="1">AR-01</strain>
    </source>
</reference>
<evidence type="ECO:0000313" key="1">
    <source>
        <dbReference type="EMBL" id="MCE3049836.1"/>
    </source>
</evidence>